<protein>
    <recommendedName>
        <fullName evidence="4">ICEF-II</fullName>
    </recommendedName>
</protein>
<keyword evidence="1" id="KW-0812">Transmembrane</keyword>
<keyword evidence="1" id="KW-0472">Membrane</keyword>
<accession>A0ABY5R9K2</accession>
<reference evidence="2" key="1">
    <citation type="submission" date="2022-08" db="EMBL/GenBank/DDBJ databases">
        <title>Complete genome of Mycoplasma iguanae type strain 2327.</title>
        <authorList>
            <person name="Spergser J."/>
        </authorList>
    </citation>
    <scope>NUCLEOTIDE SEQUENCE</scope>
    <source>
        <strain evidence="2">2327</strain>
    </source>
</reference>
<sequence>MLDPSLKLNIKNELNVNEDKSAKYKWPGGAYIFPVYAALGNFQSLKDKDFPLSHVKQDRENQTKVQNEFNTLVKKYYHKPENLNFNFNLENPNLDVEIQKTVEDNSIKLNLSDYNKIITKTAQFYYKKKHSDYSWSSWWKPKNNNVDFGFVDYHYPNYKSNFINNVSNDKKNKKFGQLDIDNNYLTIKYENTTKNLDQFIHNTQKLGKQFQNINSRQSQNIDILIKLGYPIQSLWSFFTEFRYSTEPSNKIKKDTWLPLRESSLHIYSDSNVESVNDIINALMLADYIREKKTKTNLTINELKSLFNSDEFNKWREQLKKDFHGEYTEEALELTKKRLKETGYKYLYSNNKIFADKLNIMKKFPDFKYHGNTYDIKGLYPDLEQFSGNYESSNLQFSINNENKFFNELKPNNNLKNTKIKFSKINKINLNNFFKLETNFDNLTQKANLKLAVNNELIKSFFNQAFLVKYYKTMQDNLISENIFKKTFKLLNIFNNSYQNYVSFFNKFLLNGLKGKYEIEEMENILALFNAFKNNYNSINNNIFSKISNNEKVEINLSDKNITVPNINIPENKESPWVKLMNESGFKFNILESVLTWNSNSPYYDLKFNEMKFIDGSNHNDFSKQNIYNLYFNFITPVVLSQDIYVEVIKNGNSGIFEKVKLYDGNTKKFMYVSSKINNPQKNSSFIDFNSQIILRNFSIDNKNKILGNKYSSAEMTNDSMNIKLSINKLYENSSKNQGKTNNFLMKNDILYWNTSFENSNSLLKINIEKLSQKNNLNKENIITLPASIEKIEEQKLAHQYVDYSVSNKKIWKGKIINLLKNLFDSKLNFSSTSNDFGTIIDKEIYKKIFVEFSENADPLNLKLKAVPKNSLEEKLKKWILKNKIELSRLLPNNVEGQFHVVIELPPYFNKNNLEQSKLFKHLEDEYDETGKVILQYYLMKINTLKLQPKLIEPSFNNLLNWEKNDTKLYDDSQIPELISTLKDSKDKDIFGFIEFNKELLYPQIDHFVEEQSDQYFRIKYPKEINQSILHNQPVISQTIDYNLLFKNIIFHPSWIVNLDKNEILIPLNFFFRFKEKIQLPEINEEIFDEYLWYGWDSKNEKNKNLKDIAKELNELSLDSKKLLFNYEDDLEKIRDINFKITKNILTINFETKPEFSWDKNISFINIKVERNLYPVDSFQIDQKFEKIINEKNTKDLTSFIKGFNDLSLEEQIIYFKIDIKDATLQPIEKIKINYLENKTDFILNIEAILFKNFVWKNSFDKNISISIKKENSEENYKEIKINQVKLAETPKINNVKIKNFIDSNNIYTSQKLDDILNNITEEEILEMLIWEIDGTSIDKILDEISVKQENGKLVFIIKINDKYVWKDNEFNSILKSRKFNFKFKEIPKVVPIEIEKNKPLRNFNPKNDKVEVLESPNTLDQIEIVKEEQKENNNNTLIAILSAGIGFILFSIISFVLYKYWQKKNKR</sequence>
<dbReference type="Proteomes" id="UP001059252">
    <property type="component" value="Chromosome"/>
</dbReference>
<gene>
    <name evidence="2" type="ORF">NV226_01855</name>
</gene>
<evidence type="ECO:0000256" key="1">
    <source>
        <dbReference type="SAM" id="Phobius"/>
    </source>
</evidence>
<dbReference type="EMBL" id="CP102734">
    <property type="protein sequence ID" value="UVD81459.1"/>
    <property type="molecule type" value="Genomic_DNA"/>
</dbReference>
<proteinExistence type="predicted"/>
<organism evidence="2 3">
    <name type="scientific">Mycoplasma iguanae</name>
    <dbReference type="NCBI Taxonomy" id="292461"/>
    <lineage>
        <taxon>Bacteria</taxon>
        <taxon>Bacillati</taxon>
        <taxon>Mycoplasmatota</taxon>
        <taxon>Mollicutes</taxon>
        <taxon>Mycoplasmataceae</taxon>
        <taxon>Mycoplasma</taxon>
    </lineage>
</organism>
<keyword evidence="3" id="KW-1185">Reference proteome</keyword>
<evidence type="ECO:0000313" key="3">
    <source>
        <dbReference type="Proteomes" id="UP001059252"/>
    </source>
</evidence>
<keyword evidence="1" id="KW-1133">Transmembrane helix</keyword>
<dbReference type="RefSeq" id="WP_258210633.1">
    <property type="nucleotide sequence ID" value="NZ_CP102734.1"/>
</dbReference>
<name>A0ABY5R9K2_9MOLU</name>
<evidence type="ECO:0008006" key="4">
    <source>
        <dbReference type="Google" id="ProtNLM"/>
    </source>
</evidence>
<feature type="transmembrane region" description="Helical" evidence="1">
    <location>
        <begin position="1437"/>
        <end position="1458"/>
    </location>
</feature>
<evidence type="ECO:0000313" key="2">
    <source>
        <dbReference type="EMBL" id="UVD81459.1"/>
    </source>
</evidence>